<sequence>MLKENSTLLNLNLSGNHFTDRSVEHLGPALITNSRLQHLDLSHNALGEQAGCSGKIIPPGPHTSKYSSGRETMGRNPIQNAGCFTILKSVQENPDSAMEAIYFSDITVNQDFEDLYKAVKEIFPALTVNHGGRIGTFRKAKA</sequence>
<evidence type="ECO:0000313" key="2">
    <source>
        <dbReference type="RefSeq" id="XP_010795284.1"/>
    </source>
</evidence>
<dbReference type="SUPFAM" id="SSF52047">
    <property type="entry name" value="RNI-like"/>
    <property type="match status" value="1"/>
</dbReference>
<dbReference type="InterPro" id="IPR032675">
    <property type="entry name" value="LRR_dom_sf"/>
</dbReference>
<dbReference type="OrthoDB" id="76105at2759"/>
<evidence type="ECO:0000313" key="1">
    <source>
        <dbReference type="Proteomes" id="UP000504611"/>
    </source>
</evidence>
<reference evidence="2" key="1">
    <citation type="submission" date="2025-08" db="UniProtKB">
        <authorList>
            <consortium name="RefSeq"/>
        </authorList>
    </citation>
    <scope>IDENTIFICATION</scope>
    <source>
        <tissue evidence="2">Muscle</tissue>
    </source>
</reference>
<name>A0A6I9PWG9_9TELE</name>
<dbReference type="PANTHER" id="PTHR24114:SF2">
    <property type="entry name" value="F-BOX DOMAIN-CONTAINING PROTEIN-RELATED"/>
    <property type="match status" value="1"/>
</dbReference>
<dbReference type="KEGG" id="ncc:104967504"/>
<dbReference type="SMART" id="SM00368">
    <property type="entry name" value="LRR_RI"/>
    <property type="match status" value="2"/>
</dbReference>
<accession>A0A6I9PWG9</accession>
<dbReference type="GeneID" id="104967504"/>
<gene>
    <name evidence="2" type="primary">LOC104967504</name>
</gene>
<dbReference type="Pfam" id="PF13516">
    <property type="entry name" value="LRR_6"/>
    <property type="match status" value="2"/>
</dbReference>
<dbReference type="Proteomes" id="UP000504611">
    <property type="component" value="Unplaced"/>
</dbReference>
<dbReference type="RefSeq" id="XP_010795284.1">
    <property type="nucleotide sequence ID" value="XM_010796982.1"/>
</dbReference>
<keyword evidence="1" id="KW-1185">Reference proteome</keyword>
<dbReference type="InterPro" id="IPR001611">
    <property type="entry name" value="Leu-rich_rpt"/>
</dbReference>
<dbReference type="AlphaFoldDB" id="A0A6I9PWG9"/>
<proteinExistence type="predicted"/>
<dbReference type="InterPro" id="IPR052394">
    <property type="entry name" value="LRR-containing"/>
</dbReference>
<organism evidence="1 2">
    <name type="scientific">Notothenia coriiceps</name>
    <name type="common">black rockcod</name>
    <dbReference type="NCBI Taxonomy" id="8208"/>
    <lineage>
        <taxon>Eukaryota</taxon>
        <taxon>Metazoa</taxon>
        <taxon>Chordata</taxon>
        <taxon>Craniata</taxon>
        <taxon>Vertebrata</taxon>
        <taxon>Euteleostomi</taxon>
        <taxon>Actinopterygii</taxon>
        <taxon>Neopterygii</taxon>
        <taxon>Teleostei</taxon>
        <taxon>Neoteleostei</taxon>
        <taxon>Acanthomorphata</taxon>
        <taxon>Eupercaria</taxon>
        <taxon>Perciformes</taxon>
        <taxon>Notothenioidei</taxon>
        <taxon>Nototheniidae</taxon>
        <taxon>Notothenia</taxon>
    </lineage>
</organism>
<dbReference type="PANTHER" id="PTHR24114">
    <property type="entry name" value="LEUCINE RICH REPEAT FAMILY PROTEIN"/>
    <property type="match status" value="1"/>
</dbReference>
<dbReference type="Gene3D" id="3.80.10.10">
    <property type="entry name" value="Ribonuclease Inhibitor"/>
    <property type="match status" value="1"/>
</dbReference>
<protein>
    <submittedName>
        <fullName evidence="2">Leucine-rich repeat-containing protein 74B-like</fullName>
    </submittedName>
</protein>